<dbReference type="Pfam" id="PF02627">
    <property type="entry name" value="CMD"/>
    <property type="match status" value="1"/>
</dbReference>
<evidence type="ECO:0000259" key="1">
    <source>
        <dbReference type="Pfam" id="PF02627"/>
    </source>
</evidence>
<dbReference type="RefSeq" id="WP_043254779.1">
    <property type="nucleotide sequence ID" value="NZ_HG322950.1"/>
</dbReference>
<accession>A0A024HM51</accession>
<dbReference type="Gene3D" id="1.20.1290.10">
    <property type="entry name" value="AhpD-like"/>
    <property type="match status" value="1"/>
</dbReference>
<dbReference type="KEGG" id="pkc:PKB_4637"/>
<protein>
    <recommendedName>
        <fullName evidence="1">Carboxymuconolactone decarboxylase-like domain-containing protein</fullName>
    </recommendedName>
</protein>
<dbReference type="InterPro" id="IPR029032">
    <property type="entry name" value="AhpD-like"/>
</dbReference>
<dbReference type="STRING" id="1301098.PKB_4637"/>
<reference evidence="2 3" key="2">
    <citation type="submission" date="2014-05" db="EMBL/GenBank/DDBJ databases">
        <title>Genome sequence of the 3-chlorobenzoate degrading bacterium Pseudomonas knackmussii B13 shows multiple evidence for horizontal gene transfer.</title>
        <authorList>
            <person name="Miyazaki R."/>
            <person name="Bertelli C."/>
            <person name="Falquet L."/>
            <person name="Robinson-Rechavi M."/>
            <person name="Gharib W."/>
            <person name="Roy S."/>
            <person name="Van der Meer J.R."/>
        </authorList>
    </citation>
    <scope>NUCLEOTIDE SEQUENCE [LARGE SCALE GENOMIC DNA]</scope>
    <source>
        <strain evidence="2 3">B13</strain>
    </source>
</reference>
<dbReference type="AlphaFoldDB" id="A0A024HM51"/>
<keyword evidence="3" id="KW-1185">Reference proteome</keyword>
<feature type="domain" description="Carboxymuconolactone decarboxylase-like" evidence="1">
    <location>
        <begin position="16"/>
        <end position="96"/>
    </location>
</feature>
<dbReference type="GO" id="GO:0051920">
    <property type="term" value="F:peroxiredoxin activity"/>
    <property type="evidence" value="ECO:0007669"/>
    <property type="project" value="InterPro"/>
</dbReference>
<dbReference type="InterPro" id="IPR003779">
    <property type="entry name" value="CMD-like"/>
</dbReference>
<name>A0A024HM51_PSEKB</name>
<proteinExistence type="predicted"/>
<sequence>MSLPPQATSRLQQQAPKLAQLTEQVLFGDVWQRNELSPRERSLATVAALVVLGRGEQLPFHFELAQRNGLSREELVELITHLAFYGGWPVAASALNRLDSQEE</sequence>
<evidence type="ECO:0000313" key="3">
    <source>
        <dbReference type="Proteomes" id="UP000025241"/>
    </source>
</evidence>
<gene>
    <name evidence="2" type="ORF">PKB_4637</name>
</gene>
<dbReference type="InterPro" id="IPR052512">
    <property type="entry name" value="4CMD/NDH-1_regulator"/>
</dbReference>
<organism evidence="2 3">
    <name type="scientific">Pseudomonas knackmussii (strain DSM 6978 / CCUG 54928 / LMG 23759 / B13)</name>
    <dbReference type="NCBI Taxonomy" id="1301098"/>
    <lineage>
        <taxon>Bacteria</taxon>
        <taxon>Pseudomonadati</taxon>
        <taxon>Pseudomonadota</taxon>
        <taxon>Gammaproteobacteria</taxon>
        <taxon>Pseudomonadales</taxon>
        <taxon>Pseudomonadaceae</taxon>
        <taxon>Pseudomonas</taxon>
    </lineage>
</organism>
<dbReference type="SUPFAM" id="SSF69118">
    <property type="entry name" value="AhpD-like"/>
    <property type="match status" value="1"/>
</dbReference>
<dbReference type="OrthoDB" id="9801400at2"/>
<dbReference type="eggNOG" id="COG0599">
    <property type="taxonomic scope" value="Bacteria"/>
</dbReference>
<reference evidence="2 3" key="1">
    <citation type="submission" date="2013-03" db="EMBL/GenBank/DDBJ databases">
        <authorList>
            <person name="Linke B."/>
        </authorList>
    </citation>
    <scope>NUCLEOTIDE SEQUENCE [LARGE SCALE GENOMIC DNA]</scope>
    <source>
        <strain evidence="2 3">B13</strain>
    </source>
</reference>
<evidence type="ECO:0000313" key="2">
    <source>
        <dbReference type="EMBL" id="CDF85961.1"/>
    </source>
</evidence>
<dbReference type="HOGENOM" id="CLU_070025_5_1_6"/>
<dbReference type="Proteomes" id="UP000025241">
    <property type="component" value="Chromosome I"/>
</dbReference>
<dbReference type="PANTHER" id="PTHR33570">
    <property type="entry name" value="4-CARBOXYMUCONOLACTONE DECARBOXYLASE FAMILY PROTEIN"/>
    <property type="match status" value="1"/>
</dbReference>
<dbReference type="PATRIC" id="fig|1301098.3.peg.4626"/>
<dbReference type="EMBL" id="HG322950">
    <property type="protein sequence ID" value="CDF85961.1"/>
    <property type="molecule type" value="Genomic_DNA"/>
</dbReference>
<dbReference type="PANTHER" id="PTHR33570:SF9">
    <property type="entry name" value="BLL4600 PROTEIN"/>
    <property type="match status" value="1"/>
</dbReference>